<dbReference type="SUPFAM" id="SSF141530">
    <property type="entry name" value="PTSIIA/GutA-like"/>
    <property type="match status" value="1"/>
</dbReference>
<evidence type="ECO:0000256" key="1">
    <source>
        <dbReference type="PROSITE-ProRule" id="PRU00420"/>
    </source>
</evidence>
<dbReference type="Proteomes" id="UP000229329">
    <property type="component" value="Unassembled WGS sequence"/>
</dbReference>
<dbReference type="InterPro" id="IPR004716">
    <property type="entry name" value="PTS_IIA_glucitol/sorbitol-sp"/>
</dbReference>
<dbReference type="OrthoDB" id="5113885at2"/>
<dbReference type="GO" id="GO:0008982">
    <property type="term" value="F:protein-N(PI)-phosphohistidine-sugar phosphotransferase activity"/>
    <property type="evidence" value="ECO:0007669"/>
    <property type="project" value="InterPro"/>
</dbReference>
<dbReference type="Gene3D" id="2.40.33.40">
    <property type="entry name" value="Phosphotransferase system, glucitol/sorbitol-specific IIA component"/>
    <property type="match status" value="1"/>
</dbReference>
<dbReference type="GO" id="GO:0005737">
    <property type="term" value="C:cytoplasm"/>
    <property type="evidence" value="ECO:0007669"/>
    <property type="project" value="InterPro"/>
</dbReference>
<dbReference type="GO" id="GO:0016301">
    <property type="term" value="F:kinase activity"/>
    <property type="evidence" value="ECO:0007669"/>
    <property type="project" value="TreeGrafter"/>
</dbReference>
<protein>
    <submittedName>
        <fullName evidence="2">PTS sorbitol transporter subunit IIA</fullName>
    </submittedName>
</protein>
<evidence type="ECO:0000313" key="3">
    <source>
        <dbReference type="Proteomes" id="UP000229329"/>
    </source>
</evidence>
<gene>
    <name evidence="2" type="ORF">CVP05_07745</name>
</gene>
<proteinExistence type="predicted"/>
<organism evidence="2 3">
    <name type="scientific">Conservatibacter flavescens</name>
    <dbReference type="NCBI Taxonomy" id="28161"/>
    <lineage>
        <taxon>Bacteria</taxon>
        <taxon>Pseudomonadati</taxon>
        <taxon>Pseudomonadota</taxon>
        <taxon>Gammaproteobacteria</taxon>
        <taxon>Pasteurellales</taxon>
        <taxon>Pasteurellaceae</taxon>
        <taxon>Conservatibacter</taxon>
    </lineage>
</organism>
<dbReference type="AlphaFoldDB" id="A0A2M8S204"/>
<keyword evidence="3" id="KW-1185">Reference proteome</keyword>
<reference evidence="2 3" key="1">
    <citation type="submission" date="2017-11" db="EMBL/GenBank/DDBJ databases">
        <title>Reclassification of Bisgaard taxon 7 as Conservatibacter flavescens gen. nov., sp. nov.</title>
        <authorList>
            <person name="Christensen H."/>
        </authorList>
    </citation>
    <scope>NUCLEOTIDE SEQUENCE [LARGE SCALE GENOMIC DNA]</scope>
    <source>
        <strain evidence="2 3">7_4</strain>
    </source>
</reference>
<dbReference type="PANTHER" id="PTHR40398:SF1">
    <property type="entry name" value="PTS SYSTEM GLUCITOL_SORBITOL-SPECIFIC EIIA COMPONENT"/>
    <property type="match status" value="1"/>
</dbReference>
<dbReference type="EMBL" id="PHHA01000018">
    <property type="protein sequence ID" value="PJG85138.1"/>
    <property type="molecule type" value="Genomic_DNA"/>
</dbReference>
<dbReference type="PANTHER" id="PTHR40398">
    <property type="entry name" value="PTS SYSTEM GLUCITOL/SORBITOL-SPECIFIC EIIA COMPONENT"/>
    <property type="match status" value="1"/>
</dbReference>
<accession>A0A2M8S204</accession>
<name>A0A2M8S204_9PAST</name>
<dbReference type="RefSeq" id="WP_100288995.1">
    <property type="nucleotide sequence ID" value="NZ_PHHA01000018.1"/>
</dbReference>
<sequence>MKYYSEITEWGEEALMFLEDESLNFIILFNHGAPEELKEVAVLHSKSEVLSPLVAGDTLYFGDKQFEITAVGEEAQRTFKELGHCTLCFNGESEAKMPGYINVKGNEKISAADIYVGCQIKII</sequence>
<evidence type="ECO:0000313" key="2">
    <source>
        <dbReference type="EMBL" id="PJG85138.1"/>
    </source>
</evidence>
<feature type="modified residue" description="Phosphohistidine; by HPr" evidence="1">
    <location>
        <position position="44"/>
    </location>
</feature>
<dbReference type="Pfam" id="PF03829">
    <property type="entry name" value="PTSIIA_gutA"/>
    <property type="match status" value="1"/>
</dbReference>
<comment type="caution">
    <text evidence="2">The sequence shown here is derived from an EMBL/GenBank/DDBJ whole genome shotgun (WGS) entry which is preliminary data.</text>
</comment>
<dbReference type="PROSITE" id="PS51097">
    <property type="entry name" value="PTS_EIIA_TYPE_5"/>
    <property type="match status" value="1"/>
</dbReference>
<dbReference type="InterPro" id="IPR036665">
    <property type="entry name" value="PTS_IIA_glucitol/sorbitol_sf"/>
</dbReference>
<dbReference type="GO" id="GO:0009401">
    <property type="term" value="P:phosphoenolpyruvate-dependent sugar phosphotransferase system"/>
    <property type="evidence" value="ECO:0007669"/>
    <property type="project" value="InterPro"/>
</dbReference>